<evidence type="ECO:0000313" key="2">
    <source>
        <dbReference type="EMBL" id="SHE36070.1"/>
    </source>
</evidence>
<dbReference type="SUPFAM" id="SSF48452">
    <property type="entry name" value="TPR-like"/>
    <property type="match status" value="1"/>
</dbReference>
<gene>
    <name evidence="2" type="ORF">SAMN05444392_101156</name>
</gene>
<dbReference type="RefSeq" id="WP_139278941.1">
    <property type="nucleotide sequence ID" value="NZ_FQVL01000001.1"/>
</dbReference>
<keyword evidence="1" id="KW-0802">TPR repeat</keyword>
<dbReference type="SMART" id="SM00028">
    <property type="entry name" value="TPR"/>
    <property type="match status" value="5"/>
</dbReference>
<feature type="repeat" description="TPR" evidence="1">
    <location>
        <begin position="191"/>
        <end position="224"/>
    </location>
</feature>
<dbReference type="InterPro" id="IPR011990">
    <property type="entry name" value="TPR-like_helical_dom_sf"/>
</dbReference>
<dbReference type="PANTHER" id="PTHR12558:SF13">
    <property type="entry name" value="CELL DIVISION CYCLE PROTEIN 27 HOMOLOG"/>
    <property type="match status" value="1"/>
</dbReference>
<dbReference type="SUPFAM" id="SSF81901">
    <property type="entry name" value="HCP-like"/>
    <property type="match status" value="1"/>
</dbReference>
<accession>A0A1M4SV50</accession>
<dbReference type="PANTHER" id="PTHR12558">
    <property type="entry name" value="CELL DIVISION CYCLE 16,23,27"/>
    <property type="match status" value="1"/>
</dbReference>
<sequence length="463" mass="55656">MLHTQWFEQMKKTLEEMEEKYPQSTDGEREKYKLQLQQIRKNCDQLLKAWATVEAQVGKLSKKHPELFGEVEEEAIGESFYLEESAVRHFRQGQGYYQLMMFKEANQMFEQVINEEPDFILGRLYLGLSQFQQGELEQAEQHFRWVSHISTEDIFIGFSFHMLGCIQVRKENDLQAVRFFQKAVSFLPDLPDAWFNIGACYYRLQEYQEAISAFHQTLKYDKDDWESMYYLSNCYRYYHDWGNVSFWRLASLEKQKHPQIIESIAQDCEEMGDHECAINWYLRLMVEDRNSWTAYHGMVWNFWVMGKKDAAWLWLKKGLTLFPQQIELLYLQIWMLLDEGRLTELKQIIQILPLNYHERPITWMIFSRFYSLQGNTDEAFRITEEMVQQSNQTIQAFGYYQKGRILLDKQQPQQAIRFFQKAFELESSWTEPKFFEGICHMLAGELDRTEQCWRVIAFPYMEN</sequence>
<dbReference type="InterPro" id="IPR019734">
    <property type="entry name" value="TPR_rpt"/>
</dbReference>
<protein>
    <submittedName>
        <fullName evidence="2">Tetratricopeptide repeat-containing protein</fullName>
    </submittedName>
</protein>
<dbReference type="EMBL" id="FQVL01000001">
    <property type="protein sequence ID" value="SHE36070.1"/>
    <property type="molecule type" value="Genomic_DNA"/>
</dbReference>
<feature type="repeat" description="TPR" evidence="1">
    <location>
        <begin position="86"/>
        <end position="119"/>
    </location>
</feature>
<keyword evidence="3" id="KW-1185">Reference proteome</keyword>
<reference evidence="2 3" key="1">
    <citation type="submission" date="2016-11" db="EMBL/GenBank/DDBJ databases">
        <authorList>
            <person name="Jaros S."/>
            <person name="Januszkiewicz K."/>
            <person name="Wedrychowicz H."/>
        </authorList>
    </citation>
    <scope>NUCLEOTIDE SEQUENCE [LARGE SCALE GENOMIC DNA]</scope>
    <source>
        <strain evidence="2 3">DSM 44666</strain>
    </source>
</reference>
<feature type="repeat" description="TPR" evidence="1">
    <location>
        <begin position="396"/>
        <end position="429"/>
    </location>
</feature>
<dbReference type="AlphaFoldDB" id="A0A1M4SV50"/>
<dbReference type="Gene3D" id="1.25.40.10">
    <property type="entry name" value="Tetratricopeptide repeat domain"/>
    <property type="match status" value="3"/>
</dbReference>
<dbReference type="STRING" id="112248.SAMN05444392_101156"/>
<dbReference type="PROSITE" id="PS50293">
    <property type="entry name" value="TPR_REGION"/>
    <property type="match status" value="1"/>
</dbReference>
<evidence type="ECO:0000256" key="1">
    <source>
        <dbReference type="PROSITE-ProRule" id="PRU00339"/>
    </source>
</evidence>
<name>A0A1M4SV50_9BACL</name>
<dbReference type="Proteomes" id="UP000184476">
    <property type="component" value="Unassembled WGS sequence"/>
</dbReference>
<dbReference type="Pfam" id="PF13174">
    <property type="entry name" value="TPR_6"/>
    <property type="match status" value="1"/>
</dbReference>
<evidence type="ECO:0000313" key="3">
    <source>
        <dbReference type="Proteomes" id="UP000184476"/>
    </source>
</evidence>
<organism evidence="2 3">
    <name type="scientific">Seinonella peptonophila</name>
    <dbReference type="NCBI Taxonomy" id="112248"/>
    <lineage>
        <taxon>Bacteria</taxon>
        <taxon>Bacillati</taxon>
        <taxon>Bacillota</taxon>
        <taxon>Bacilli</taxon>
        <taxon>Bacillales</taxon>
        <taxon>Thermoactinomycetaceae</taxon>
        <taxon>Seinonella</taxon>
    </lineage>
</organism>
<proteinExistence type="predicted"/>
<dbReference type="Pfam" id="PF13181">
    <property type="entry name" value="TPR_8"/>
    <property type="match status" value="1"/>
</dbReference>
<dbReference type="OrthoDB" id="2370959at2"/>
<dbReference type="PROSITE" id="PS50005">
    <property type="entry name" value="TPR"/>
    <property type="match status" value="3"/>
</dbReference>
<dbReference type="Pfam" id="PF00515">
    <property type="entry name" value="TPR_1"/>
    <property type="match status" value="1"/>
</dbReference>